<feature type="disulfide bond" description="Redox-active" evidence="6">
    <location>
        <begin position="49"/>
        <end position="54"/>
    </location>
</feature>
<evidence type="ECO:0000256" key="3">
    <source>
        <dbReference type="ARBA" id="ARBA00022827"/>
    </source>
</evidence>
<gene>
    <name evidence="9" type="ORF">FTW19_02120</name>
</gene>
<dbReference type="Proteomes" id="UP000321820">
    <property type="component" value="Chromosome"/>
</dbReference>
<dbReference type="InterPro" id="IPR001100">
    <property type="entry name" value="Pyr_nuc-diS_OxRdtase"/>
</dbReference>
<dbReference type="PRINTS" id="PR00368">
    <property type="entry name" value="FADPNR"/>
</dbReference>
<dbReference type="InterPro" id="IPR016156">
    <property type="entry name" value="FAD/NAD-linked_Rdtase_dimer_sf"/>
</dbReference>
<evidence type="ECO:0000256" key="5">
    <source>
        <dbReference type="PIRSR" id="PIRSR000350-3"/>
    </source>
</evidence>
<feature type="domain" description="Pyridine nucleotide-disulphide oxidoreductase dimerisation" evidence="7">
    <location>
        <begin position="353"/>
        <end position="458"/>
    </location>
</feature>
<reference evidence="9 10" key="1">
    <citation type="submission" date="2019-08" db="EMBL/GenBank/DDBJ databases">
        <title>Complete genome sequence of Terriglobus albidus strain ORNL.</title>
        <authorList>
            <person name="Podar M."/>
        </authorList>
    </citation>
    <scope>NUCLEOTIDE SEQUENCE [LARGE SCALE GENOMIC DNA]</scope>
    <source>
        <strain evidence="9 10">ORNL</strain>
    </source>
</reference>
<dbReference type="PANTHER" id="PTHR43014:SF2">
    <property type="entry name" value="MERCURIC REDUCTASE"/>
    <property type="match status" value="1"/>
</dbReference>
<feature type="domain" description="FAD/NAD(P)-binding" evidence="8">
    <location>
        <begin position="12"/>
        <end position="331"/>
    </location>
</feature>
<feature type="binding site" evidence="5">
    <location>
        <position position="58"/>
    </location>
    <ligand>
        <name>FAD</name>
        <dbReference type="ChEBI" id="CHEBI:57692"/>
    </ligand>
</feature>
<evidence type="ECO:0000256" key="1">
    <source>
        <dbReference type="ARBA" id="ARBA00007532"/>
    </source>
</evidence>
<evidence type="ECO:0000256" key="6">
    <source>
        <dbReference type="PIRSR" id="PIRSR000350-4"/>
    </source>
</evidence>
<dbReference type="InterPro" id="IPR023753">
    <property type="entry name" value="FAD/NAD-binding_dom"/>
</dbReference>
<dbReference type="Gene3D" id="3.30.390.30">
    <property type="match status" value="1"/>
</dbReference>
<feature type="binding site" evidence="5">
    <location>
        <position position="278"/>
    </location>
    <ligand>
        <name>NAD(+)</name>
        <dbReference type="ChEBI" id="CHEBI:57540"/>
    </ligand>
</feature>
<dbReference type="SUPFAM" id="SSF51905">
    <property type="entry name" value="FAD/NAD(P)-binding domain"/>
    <property type="match status" value="1"/>
</dbReference>
<evidence type="ECO:0000256" key="4">
    <source>
        <dbReference type="PIRSR" id="PIRSR000350-2"/>
    </source>
</evidence>
<dbReference type="Pfam" id="PF02852">
    <property type="entry name" value="Pyr_redox_dim"/>
    <property type="match status" value="1"/>
</dbReference>
<keyword evidence="10" id="KW-1185">Reference proteome</keyword>
<evidence type="ECO:0000259" key="8">
    <source>
        <dbReference type="Pfam" id="PF07992"/>
    </source>
</evidence>
<keyword evidence="2" id="KW-0285">Flavoprotein</keyword>
<name>A0A5B9E5P8_9BACT</name>
<evidence type="ECO:0000256" key="2">
    <source>
        <dbReference type="ARBA" id="ARBA00022630"/>
    </source>
</evidence>
<dbReference type="InterPro" id="IPR004099">
    <property type="entry name" value="Pyr_nucl-diS_OxRdtase_dimer"/>
</dbReference>
<keyword evidence="3 5" id="KW-0274">FAD</keyword>
<dbReference type="PIRSF" id="PIRSF000350">
    <property type="entry name" value="Mercury_reductase_MerA"/>
    <property type="match status" value="1"/>
</dbReference>
<evidence type="ECO:0000259" key="7">
    <source>
        <dbReference type="Pfam" id="PF02852"/>
    </source>
</evidence>
<dbReference type="GO" id="GO:0003955">
    <property type="term" value="F:NAD(P)H dehydrogenase (quinone) activity"/>
    <property type="evidence" value="ECO:0007669"/>
    <property type="project" value="TreeGrafter"/>
</dbReference>
<feature type="binding site" evidence="5">
    <location>
        <begin position="187"/>
        <end position="194"/>
    </location>
    <ligand>
        <name>NAD(+)</name>
        <dbReference type="ChEBI" id="CHEBI:57540"/>
    </ligand>
</feature>
<comment type="similarity">
    <text evidence="1">Belongs to the class-I pyridine nucleotide-disulfide oxidoreductase family.</text>
</comment>
<dbReference type="PANTHER" id="PTHR43014">
    <property type="entry name" value="MERCURIC REDUCTASE"/>
    <property type="match status" value="1"/>
</dbReference>
<evidence type="ECO:0000313" key="10">
    <source>
        <dbReference type="Proteomes" id="UP000321820"/>
    </source>
</evidence>
<dbReference type="RefSeq" id="WP_147646100.1">
    <property type="nucleotide sequence ID" value="NZ_CP042806.1"/>
</dbReference>
<dbReference type="Gene3D" id="3.50.50.60">
    <property type="entry name" value="FAD/NAD(P)-binding domain"/>
    <property type="match status" value="2"/>
</dbReference>
<dbReference type="SUPFAM" id="SSF55424">
    <property type="entry name" value="FAD/NAD-linked reductases, dimerisation (C-terminal) domain"/>
    <property type="match status" value="1"/>
</dbReference>
<dbReference type="AlphaFoldDB" id="A0A5B9E5P8"/>
<comment type="cofactor">
    <cofactor evidence="5">
        <name>FAD</name>
        <dbReference type="ChEBI" id="CHEBI:57692"/>
    </cofactor>
    <text evidence="5">Binds 1 FAD per subunit.</text>
</comment>
<dbReference type="Pfam" id="PF07992">
    <property type="entry name" value="Pyr_redox_2"/>
    <property type="match status" value="1"/>
</dbReference>
<sequence>MSSPSSQQPEEYDLVIIGSGAGAKLSAWTFASRGQRVAVVERKYVGGACPNIACLPSKNIIHTAQVVEYARRGEEFGIRMREMEVDMPAVRERKRRMVAGLVETHQDLYHQSGAELIMGTARFIGPKTVEATLPDGSTRVLTGTNVIIGTGTHAAVDKTPGLAEAQPLTHVEALELDHVPERLIVLGGGYVGLEFAQAMRRFGSKVTVIDRNSRILHREDVDVTEAIHSILRDEGIEFALGTPIQKVTGVSGQTVKIFLHRPDGEAVVEGTHLLVATGRVPNTQGLGLEAAGVQLAKSGYIQVNERLQTTAPGVWAVGEIAGSPQFTHVSEDDFRVVKDNLDGGNAVTTGRLVPFCLFTDPEFARIGLSETEAKAREIRYRLFRAPMAAVLRARALMETKGFMKALVGDDDRILGFSGLGTGAGEVMSAVQIAMLAGLPYTALRDAMLAHPTLVEGVHSLFESEPTVPAR</sequence>
<proteinExistence type="inferred from homology"/>
<dbReference type="OrthoDB" id="9800167at2"/>
<accession>A0A5B9E5P8</accession>
<evidence type="ECO:0000313" key="9">
    <source>
        <dbReference type="EMBL" id="QEE26904.1"/>
    </source>
</evidence>
<dbReference type="GO" id="GO:0050660">
    <property type="term" value="F:flavin adenine dinucleotide binding"/>
    <property type="evidence" value="ECO:0007669"/>
    <property type="project" value="TreeGrafter"/>
</dbReference>
<dbReference type="InterPro" id="IPR036188">
    <property type="entry name" value="FAD/NAD-bd_sf"/>
</dbReference>
<keyword evidence="5" id="KW-0547">Nucleotide-binding</keyword>
<feature type="active site" description="Proton acceptor" evidence="4">
    <location>
        <position position="450"/>
    </location>
</feature>
<organism evidence="9 10">
    <name type="scientific">Terriglobus albidus</name>
    <dbReference type="NCBI Taxonomy" id="1592106"/>
    <lineage>
        <taxon>Bacteria</taxon>
        <taxon>Pseudomonadati</taxon>
        <taxon>Acidobacteriota</taxon>
        <taxon>Terriglobia</taxon>
        <taxon>Terriglobales</taxon>
        <taxon>Acidobacteriaceae</taxon>
        <taxon>Terriglobus</taxon>
    </lineage>
</organism>
<protein>
    <submittedName>
        <fullName evidence="9">Mercuric reductase</fullName>
    </submittedName>
</protein>
<dbReference type="PRINTS" id="PR00411">
    <property type="entry name" value="PNDRDTASEI"/>
</dbReference>
<dbReference type="EMBL" id="CP042806">
    <property type="protein sequence ID" value="QEE26904.1"/>
    <property type="molecule type" value="Genomic_DNA"/>
</dbReference>
<keyword evidence="5" id="KW-0520">NAD</keyword>
<dbReference type="KEGG" id="talb:FTW19_02120"/>